<organism evidence="2 3">
    <name type="scientific">Lachnospira intestinalis</name>
    <dbReference type="NCBI Taxonomy" id="3133158"/>
    <lineage>
        <taxon>Bacteria</taxon>
        <taxon>Bacillati</taxon>
        <taxon>Bacillota</taxon>
        <taxon>Clostridia</taxon>
        <taxon>Lachnospirales</taxon>
        <taxon>Lachnospiraceae</taxon>
        <taxon>Lachnospira</taxon>
    </lineage>
</organism>
<dbReference type="Proteomes" id="UP001480973">
    <property type="component" value="Unassembled WGS sequence"/>
</dbReference>
<comment type="caution">
    <text evidence="2">The sequence shown here is derived from an EMBL/GenBank/DDBJ whole genome shotgun (WGS) entry which is preliminary data.</text>
</comment>
<sequence length="136" mass="14983">MGMESISRVTAAQSYQANTAASQPAPVTNVETSDAVAQDKQTEVKSSQQSDNTGSSQTSDNSEKNAATMKDMSEINKIINRNTVAEFGYNEPTNRITIKIKDRDTDEVIREIPSEKALKMLEKAWEIAGILVDEKR</sequence>
<evidence type="ECO:0000256" key="1">
    <source>
        <dbReference type="SAM" id="MobiDB-lite"/>
    </source>
</evidence>
<keyword evidence="2" id="KW-0969">Cilium</keyword>
<keyword evidence="2" id="KW-0966">Cell projection</keyword>
<protein>
    <submittedName>
        <fullName evidence="2">Flagellar protein FlaG</fullName>
    </submittedName>
</protein>
<proteinExistence type="predicted"/>
<dbReference type="Gene3D" id="3.30.160.170">
    <property type="entry name" value="FlaG-like"/>
    <property type="match status" value="1"/>
</dbReference>
<dbReference type="Pfam" id="PF03646">
    <property type="entry name" value="FlaG"/>
    <property type="match status" value="1"/>
</dbReference>
<evidence type="ECO:0000313" key="3">
    <source>
        <dbReference type="Proteomes" id="UP001480973"/>
    </source>
</evidence>
<dbReference type="InterPro" id="IPR035924">
    <property type="entry name" value="FlaG-like_sf"/>
</dbReference>
<feature type="region of interest" description="Disordered" evidence="1">
    <location>
        <begin position="1"/>
        <end position="73"/>
    </location>
</feature>
<keyword evidence="3" id="KW-1185">Reference proteome</keyword>
<dbReference type="PANTHER" id="PTHR37166">
    <property type="entry name" value="PROTEIN FLAG"/>
    <property type="match status" value="1"/>
</dbReference>
<accession>A0ABV1GNU3</accession>
<gene>
    <name evidence="2" type="ORF">WMO38_07645</name>
</gene>
<evidence type="ECO:0000313" key="2">
    <source>
        <dbReference type="EMBL" id="MEQ2534989.1"/>
    </source>
</evidence>
<keyword evidence="2" id="KW-0282">Flagellum</keyword>
<feature type="compositionally biased region" description="Polar residues" evidence="1">
    <location>
        <begin position="44"/>
        <end position="60"/>
    </location>
</feature>
<dbReference type="EMBL" id="JBBMES010000006">
    <property type="protein sequence ID" value="MEQ2534989.1"/>
    <property type="molecule type" value="Genomic_DNA"/>
</dbReference>
<dbReference type="SUPFAM" id="SSF160214">
    <property type="entry name" value="FlaG-like"/>
    <property type="match status" value="1"/>
</dbReference>
<dbReference type="InterPro" id="IPR005186">
    <property type="entry name" value="FlaG"/>
</dbReference>
<name>A0ABV1GNU3_9FIRM</name>
<feature type="compositionally biased region" description="Polar residues" evidence="1">
    <location>
        <begin position="7"/>
        <end position="32"/>
    </location>
</feature>
<reference evidence="2 3" key="1">
    <citation type="submission" date="2024-03" db="EMBL/GenBank/DDBJ databases">
        <title>Human intestinal bacterial collection.</title>
        <authorList>
            <person name="Pauvert C."/>
            <person name="Hitch T.C.A."/>
            <person name="Clavel T."/>
        </authorList>
    </citation>
    <scope>NUCLEOTIDE SEQUENCE [LARGE SCALE GENOMIC DNA]</scope>
    <source>
        <strain evidence="2 3">CLA-JM-H10</strain>
    </source>
</reference>
<dbReference type="PANTHER" id="PTHR37166:SF1">
    <property type="entry name" value="PROTEIN FLAG"/>
    <property type="match status" value="1"/>
</dbReference>